<dbReference type="KEGG" id="ddl:Desdi_3056"/>
<dbReference type="SUPFAM" id="SSF51261">
    <property type="entry name" value="Duplicated hybrid motif"/>
    <property type="match status" value="1"/>
</dbReference>
<dbReference type="PANTHER" id="PTHR21666:SF289">
    <property type="entry name" value="L-ALA--D-GLU ENDOPEPTIDASE"/>
    <property type="match status" value="1"/>
</dbReference>
<dbReference type="PANTHER" id="PTHR21666">
    <property type="entry name" value="PEPTIDASE-RELATED"/>
    <property type="match status" value="1"/>
</dbReference>
<dbReference type="Gene3D" id="2.70.70.10">
    <property type="entry name" value="Glucose Permease (Domain IIA)"/>
    <property type="match status" value="1"/>
</dbReference>
<dbReference type="InterPro" id="IPR050570">
    <property type="entry name" value="Cell_wall_metabolism_enzyme"/>
</dbReference>
<feature type="domain" description="M23ase beta-sheet core" evidence="2">
    <location>
        <begin position="146"/>
        <end position="240"/>
    </location>
</feature>
<evidence type="ECO:0000313" key="4">
    <source>
        <dbReference type="Proteomes" id="UP000010797"/>
    </source>
</evidence>
<evidence type="ECO:0000313" key="3">
    <source>
        <dbReference type="EMBL" id="AGA70461.1"/>
    </source>
</evidence>
<keyword evidence="1" id="KW-0732">Signal</keyword>
<keyword evidence="4" id="KW-1185">Reference proteome</keyword>
<dbReference type="AlphaFoldDB" id="L0FCS7"/>
<dbReference type="Pfam" id="PF01551">
    <property type="entry name" value="Peptidase_M23"/>
    <property type="match status" value="1"/>
</dbReference>
<dbReference type="HOGENOM" id="CLU_1106673_0_0_9"/>
<dbReference type="InterPro" id="IPR011055">
    <property type="entry name" value="Dup_hybrid_motif"/>
</dbReference>
<dbReference type="CDD" id="cd12797">
    <property type="entry name" value="M23_peptidase"/>
    <property type="match status" value="1"/>
</dbReference>
<dbReference type="OrthoDB" id="1938544at2"/>
<gene>
    <name evidence="3" type="ordered locus">Desdi_3056</name>
</gene>
<organism evidence="3 4">
    <name type="scientific">Desulfitobacterium dichloroeliminans (strain LMG P-21439 / DCA1)</name>
    <dbReference type="NCBI Taxonomy" id="871963"/>
    <lineage>
        <taxon>Bacteria</taxon>
        <taxon>Bacillati</taxon>
        <taxon>Bacillota</taxon>
        <taxon>Clostridia</taxon>
        <taxon>Eubacteriales</taxon>
        <taxon>Desulfitobacteriaceae</taxon>
        <taxon>Desulfitobacterium</taxon>
    </lineage>
</organism>
<sequence>MNPYERWDDWEWERAAQEVGRERGYRNEEWPRKRPYMTKRKRLGPLYQWTNLQKKATLAVVFFLMIFFASKGEDMVSEGLYSAYQGTVQSGNYYASLNEMALQVLGMSVDNKSTPVDATMQGKFIPPVSGKVMAGFGGAGDGEASLHQGIDVASALGIPVVAPYQGVVTQVGEDPQLGRIVRLDFGNGWTGVLGNFGDIGVTTGQRVEAGQALGTVGLSAPLKKTWLHIEFRKDGVPVDPLPYLVPAN</sequence>
<accession>L0FCS7</accession>
<reference evidence="4" key="1">
    <citation type="submission" date="2012-02" db="EMBL/GenBank/DDBJ databases">
        <title>Complete sequence of Desulfitobacterium dichloroeliminans LMG P-21439.</title>
        <authorList>
            <person name="Lucas S."/>
            <person name="Han J."/>
            <person name="Lapidus A."/>
            <person name="Cheng J.-F."/>
            <person name="Goodwin L."/>
            <person name="Pitluck S."/>
            <person name="Peters L."/>
            <person name="Ovchinnikova G."/>
            <person name="Teshima H."/>
            <person name="Detter J.C."/>
            <person name="Han C."/>
            <person name="Tapia R."/>
            <person name="Land M."/>
            <person name="Hauser L."/>
            <person name="Kyrpides N."/>
            <person name="Ivanova N."/>
            <person name="Pagani I."/>
            <person name="Kruse T."/>
            <person name="de Vos W.M."/>
            <person name="Boon N."/>
            <person name="Smidt H."/>
            <person name="Woyke T."/>
        </authorList>
    </citation>
    <scope>NUCLEOTIDE SEQUENCE [LARGE SCALE GENOMIC DNA]</scope>
    <source>
        <strain evidence="4">LMG P-21439 / DCA1</strain>
    </source>
</reference>
<name>L0FCS7_DESDL</name>
<dbReference type="STRING" id="871963.Desdi_3056"/>
<protein>
    <submittedName>
        <fullName evidence="3">Membrane-bound metallopeptidase</fullName>
    </submittedName>
</protein>
<dbReference type="RefSeq" id="WP_015263422.1">
    <property type="nucleotide sequence ID" value="NC_019903.1"/>
</dbReference>
<dbReference type="eggNOG" id="COG4942">
    <property type="taxonomic scope" value="Bacteria"/>
</dbReference>
<evidence type="ECO:0000256" key="1">
    <source>
        <dbReference type="ARBA" id="ARBA00022729"/>
    </source>
</evidence>
<proteinExistence type="predicted"/>
<evidence type="ECO:0000259" key="2">
    <source>
        <dbReference type="Pfam" id="PF01551"/>
    </source>
</evidence>
<dbReference type="GO" id="GO:0004222">
    <property type="term" value="F:metalloendopeptidase activity"/>
    <property type="evidence" value="ECO:0007669"/>
    <property type="project" value="TreeGrafter"/>
</dbReference>
<dbReference type="EMBL" id="CP003344">
    <property type="protein sequence ID" value="AGA70461.1"/>
    <property type="molecule type" value="Genomic_DNA"/>
</dbReference>
<dbReference type="Proteomes" id="UP000010797">
    <property type="component" value="Chromosome"/>
</dbReference>
<dbReference type="InterPro" id="IPR016047">
    <property type="entry name" value="M23ase_b-sheet_dom"/>
</dbReference>